<proteinExistence type="predicted"/>
<dbReference type="PANTHER" id="PTHR37018">
    <property type="entry name" value="CULTURE SPECIFIC PROTEIN, PUTATIVE (AFU_ORTHOLOGUE AFUA_2G00130)-RELATED"/>
    <property type="match status" value="1"/>
</dbReference>
<keyword evidence="1" id="KW-0067">ATP-binding</keyword>
<organism evidence="3 4">
    <name type="scientific">Plectosphaerella cucumerina</name>
    <dbReference type="NCBI Taxonomy" id="40658"/>
    <lineage>
        <taxon>Eukaryota</taxon>
        <taxon>Fungi</taxon>
        <taxon>Dikarya</taxon>
        <taxon>Ascomycota</taxon>
        <taxon>Pezizomycotina</taxon>
        <taxon>Sordariomycetes</taxon>
        <taxon>Hypocreomycetidae</taxon>
        <taxon>Glomerellales</taxon>
        <taxon>Plectosphaerellaceae</taxon>
        <taxon>Plectosphaerella</taxon>
    </lineage>
</organism>
<dbReference type="PROSITE" id="PS50975">
    <property type="entry name" value="ATP_GRASP"/>
    <property type="match status" value="1"/>
</dbReference>
<dbReference type="GO" id="GO:0046872">
    <property type="term" value="F:metal ion binding"/>
    <property type="evidence" value="ECO:0007669"/>
    <property type="project" value="InterPro"/>
</dbReference>
<reference evidence="3" key="1">
    <citation type="journal article" date="2021" name="Nat. Commun.">
        <title>Genetic determinants of endophytism in the Arabidopsis root mycobiome.</title>
        <authorList>
            <person name="Mesny F."/>
            <person name="Miyauchi S."/>
            <person name="Thiergart T."/>
            <person name="Pickel B."/>
            <person name="Atanasova L."/>
            <person name="Karlsson M."/>
            <person name="Huettel B."/>
            <person name="Barry K.W."/>
            <person name="Haridas S."/>
            <person name="Chen C."/>
            <person name="Bauer D."/>
            <person name="Andreopoulos W."/>
            <person name="Pangilinan J."/>
            <person name="LaButti K."/>
            <person name="Riley R."/>
            <person name="Lipzen A."/>
            <person name="Clum A."/>
            <person name="Drula E."/>
            <person name="Henrissat B."/>
            <person name="Kohler A."/>
            <person name="Grigoriev I.V."/>
            <person name="Martin F.M."/>
            <person name="Hacquard S."/>
        </authorList>
    </citation>
    <scope>NUCLEOTIDE SEQUENCE</scope>
    <source>
        <strain evidence="3">MPI-CAGE-AT-0016</strain>
    </source>
</reference>
<dbReference type="GO" id="GO:0005524">
    <property type="term" value="F:ATP binding"/>
    <property type="evidence" value="ECO:0007669"/>
    <property type="project" value="UniProtKB-UniRule"/>
</dbReference>
<dbReference type="SUPFAM" id="SSF56059">
    <property type="entry name" value="Glutathione synthetase ATP-binding domain-like"/>
    <property type="match status" value="1"/>
</dbReference>
<protein>
    <submittedName>
        <fullName evidence="3">Solid-state culture-specific ATP-grasp domain-containing protein</fullName>
    </submittedName>
</protein>
<dbReference type="InterPro" id="IPR053269">
    <property type="entry name" value="Asp-Met_ligase"/>
</dbReference>
<name>A0A8K0X6B8_9PEZI</name>
<dbReference type="AlphaFoldDB" id="A0A8K0X6B8"/>
<gene>
    <name evidence="3" type="ORF">B0T11DRAFT_326879</name>
</gene>
<dbReference type="EMBL" id="JAGPXD010000002">
    <property type="protein sequence ID" value="KAH7368727.1"/>
    <property type="molecule type" value="Genomic_DNA"/>
</dbReference>
<sequence length="525" mass="57685">MGSQEAPDGSMPNLPTIKLDMTLAELYRTGSSRTANKRIGQILGGINSTTDIGLDVPRNAKYLYQDRAFNTTLDDSPATPGTEAVVRRELSMKYLSLIPQRDAFISGDTPVIFFRTGAGNKRLGHDMEEIDSTIAVLDPAQRPRVIICASPDDIPIKEEGIDMLAYKLMLDGLEKYDLVIDPDTHWFLNSKAALAESGLPTPRSDVVDLTGFCVDALTCCETCGRADEATGSKGYVIPMTCDGARGAWLAEQEGRIYELLRKRPLPFVLKNQQTFGGAGTFMVRTEAEREAVIADFRDGVLRRLLSCVTEANTHLRPGALVFSDMVADPIGDYGVTFFVRGDGETVFLAASEQMMSEGGGGTAWIGSSIDYERQDELQRKFGRLVERTAAWLREKGYVGPAGADVLETAEPVENGGGDDELRRYHVVDLNVRTSGSLCLPLLRTHFTSRGLRCASSFSVSVRKSREGFMRDFREAFEQGRMCVLAWYQDPESRLSIGYVAVGAEDEAGLATAMKRVRDATEEIIF</sequence>
<feature type="domain" description="ATP-grasp" evidence="2">
    <location>
        <begin position="233"/>
        <end position="462"/>
    </location>
</feature>
<keyword evidence="1" id="KW-0547">Nucleotide-binding</keyword>
<dbReference type="OrthoDB" id="5946236at2759"/>
<evidence type="ECO:0000259" key="2">
    <source>
        <dbReference type="PROSITE" id="PS50975"/>
    </source>
</evidence>
<evidence type="ECO:0000313" key="3">
    <source>
        <dbReference type="EMBL" id="KAH7368727.1"/>
    </source>
</evidence>
<keyword evidence="4" id="KW-1185">Reference proteome</keyword>
<accession>A0A8K0X6B8</accession>
<dbReference type="PANTHER" id="PTHR37018:SF1">
    <property type="entry name" value="CULTURE SPECIFIC PROTEIN, PUTATIVE (AFU_ORTHOLOGUE AFUA_2G00130)-RELATED"/>
    <property type="match status" value="1"/>
</dbReference>
<evidence type="ECO:0000256" key="1">
    <source>
        <dbReference type="PROSITE-ProRule" id="PRU00409"/>
    </source>
</evidence>
<comment type="caution">
    <text evidence="3">The sequence shown here is derived from an EMBL/GenBank/DDBJ whole genome shotgun (WGS) entry which is preliminary data.</text>
</comment>
<dbReference type="Proteomes" id="UP000813385">
    <property type="component" value="Unassembled WGS sequence"/>
</dbReference>
<dbReference type="InterPro" id="IPR011761">
    <property type="entry name" value="ATP-grasp"/>
</dbReference>
<evidence type="ECO:0000313" key="4">
    <source>
        <dbReference type="Proteomes" id="UP000813385"/>
    </source>
</evidence>